<evidence type="ECO:0008006" key="4">
    <source>
        <dbReference type="Google" id="ProtNLM"/>
    </source>
</evidence>
<feature type="compositionally biased region" description="Polar residues" evidence="1">
    <location>
        <begin position="8"/>
        <end position="24"/>
    </location>
</feature>
<feature type="region of interest" description="Disordered" evidence="1">
    <location>
        <begin position="45"/>
        <end position="73"/>
    </location>
</feature>
<dbReference type="RefSeq" id="XP_016610341.1">
    <property type="nucleotide sequence ID" value="XM_016751062.1"/>
</dbReference>
<feature type="compositionally biased region" description="Basic and acidic residues" evidence="1">
    <location>
        <begin position="311"/>
        <end position="320"/>
    </location>
</feature>
<name>A0A0L0HMG7_SPIPD</name>
<organism evidence="2 3">
    <name type="scientific">Spizellomyces punctatus (strain DAOM BR117)</name>
    <dbReference type="NCBI Taxonomy" id="645134"/>
    <lineage>
        <taxon>Eukaryota</taxon>
        <taxon>Fungi</taxon>
        <taxon>Fungi incertae sedis</taxon>
        <taxon>Chytridiomycota</taxon>
        <taxon>Chytridiomycota incertae sedis</taxon>
        <taxon>Chytridiomycetes</taxon>
        <taxon>Spizellomycetales</taxon>
        <taxon>Spizellomycetaceae</taxon>
        <taxon>Spizellomyces</taxon>
    </lineage>
</organism>
<feature type="compositionally biased region" description="Gly residues" evidence="1">
    <location>
        <begin position="321"/>
        <end position="338"/>
    </location>
</feature>
<feature type="compositionally biased region" description="Basic and acidic residues" evidence="1">
    <location>
        <begin position="385"/>
        <end position="396"/>
    </location>
</feature>
<dbReference type="AlphaFoldDB" id="A0A0L0HMG7"/>
<dbReference type="OMA" id="ATFLALX"/>
<evidence type="ECO:0000313" key="2">
    <source>
        <dbReference type="EMBL" id="KND02302.1"/>
    </source>
</evidence>
<dbReference type="OrthoDB" id="2162827at2759"/>
<feature type="compositionally biased region" description="Gly residues" evidence="1">
    <location>
        <begin position="299"/>
        <end position="310"/>
    </location>
</feature>
<proteinExistence type="predicted"/>
<feature type="region of interest" description="Disordered" evidence="1">
    <location>
        <begin position="1"/>
        <end position="24"/>
    </location>
</feature>
<dbReference type="GeneID" id="27686339"/>
<protein>
    <recommendedName>
        <fullName evidence="4">Btz domain-containing protein</fullName>
    </recommendedName>
</protein>
<evidence type="ECO:0000256" key="1">
    <source>
        <dbReference type="SAM" id="MobiDB-lite"/>
    </source>
</evidence>
<dbReference type="Proteomes" id="UP000053201">
    <property type="component" value="Unassembled WGS sequence"/>
</dbReference>
<keyword evidence="3" id="KW-1185">Reference proteome</keyword>
<feature type="compositionally biased region" description="Low complexity" evidence="1">
    <location>
        <begin position="45"/>
        <end position="66"/>
    </location>
</feature>
<evidence type="ECO:0000313" key="3">
    <source>
        <dbReference type="Proteomes" id="UP000053201"/>
    </source>
</evidence>
<dbReference type="VEuPathDB" id="FungiDB:SPPG_02776"/>
<feature type="compositionally biased region" description="Gly residues" evidence="1">
    <location>
        <begin position="185"/>
        <end position="198"/>
    </location>
</feature>
<dbReference type="InParanoid" id="A0A0L0HMG7"/>
<dbReference type="EMBL" id="KQ257453">
    <property type="protein sequence ID" value="KND02302.1"/>
    <property type="molecule type" value="Genomic_DNA"/>
</dbReference>
<feature type="region of interest" description="Disordered" evidence="1">
    <location>
        <begin position="154"/>
        <end position="415"/>
    </location>
</feature>
<accession>A0A0L0HMG7</accession>
<sequence>MSYYQHGAAQQSAPPVSYYATPQTPSATAYGQAAVQAAVQASAYGTPTQQPQPYYPQQPANYPPSYGTQGQWAGTYSQVHTGGAASAPTYQYSQAPVQYPQPSSQPNQQQYANQYQPYQQQYPVQASQVGTGFPQQAQPAPGYQAAGAQQYHQASGYYGQSHPYPTPQGVPSEGSFSPLPLPPGARGGGGHRGGFGGYRGDRGGRGGRGSAKRHDGGRSGVMKDDDPRGNMPPRAPQNEPDSSSRADVQFPGGAHRGGIRGSRGDRDSFRGGFHEPRGGYRGDRGYPGGGYGDDRGPRGGRGGFRGGRGGFNDRYDDRMGYRGGPPRRGGYGDRGFGYGHDRRSDFGPQRGRGGHRGGYDGRPAFEKRPYGDRGEYGGGVQKRRRTDDRDHRHLGDYEFDEDMPRSAQRRGRDRGDVVIEDGVEAYYKKSFTEDPWADLLPDEMPVF</sequence>
<reference evidence="2 3" key="1">
    <citation type="submission" date="2009-08" db="EMBL/GenBank/DDBJ databases">
        <title>The Genome Sequence of Spizellomyces punctatus strain DAOM BR117.</title>
        <authorList>
            <consortium name="The Broad Institute Genome Sequencing Platform"/>
            <person name="Russ C."/>
            <person name="Cuomo C."/>
            <person name="Shea T."/>
            <person name="Young S.K."/>
            <person name="Zeng Q."/>
            <person name="Koehrsen M."/>
            <person name="Haas B."/>
            <person name="Borodovsky M."/>
            <person name="Guigo R."/>
            <person name="Alvarado L."/>
            <person name="Berlin A."/>
            <person name="Bochicchio J."/>
            <person name="Borenstein D."/>
            <person name="Chapman S."/>
            <person name="Chen Z."/>
            <person name="Engels R."/>
            <person name="Freedman E."/>
            <person name="Gellesch M."/>
            <person name="Goldberg J."/>
            <person name="Griggs A."/>
            <person name="Gujja S."/>
            <person name="Heiman D."/>
            <person name="Hepburn T."/>
            <person name="Howarth C."/>
            <person name="Jen D."/>
            <person name="Larson L."/>
            <person name="Lewis B."/>
            <person name="Mehta T."/>
            <person name="Park D."/>
            <person name="Pearson M."/>
            <person name="Roberts A."/>
            <person name="Saif S."/>
            <person name="Shenoy N."/>
            <person name="Sisk P."/>
            <person name="Stolte C."/>
            <person name="Sykes S."/>
            <person name="Thomson T."/>
            <person name="Walk T."/>
            <person name="White J."/>
            <person name="Yandava C."/>
            <person name="Burger G."/>
            <person name="Gray M.W."/>
            <person name="Holland P.W.H."/>
            <person name="King N."/>
            <person name="Lang F.B.F."/>
            <person name="Roger A.J."/>
            <person name="Ruiz-Trillo I."/>
            <person name="Lander E."/>
            <person name="Nusbaum C."/>
        </authorList>
    </citation>
    <scope>NUCLEOTIDE SEQUENCE [LARGE SCALE GENOMIC DNA]</scope>
    <source>
        <strain evidence="2 3">DAOM BR117</strain>
    </source>
</reference>
<feature type="compositionally biased region" description="Basic and acidic residues" evidence="1">
    <location>
        <begin position="357"/>
        <end position="375"/>
    </location>
</feature>
<gene>
    <name evidence="2" type="ORF">SPPG_02776</name>
</gene>
<feature type="compositionally biased region" description="Basic and acidic residues" evidence="1">
    <location>
        <begin position="212"/>
        <end position="228"/>
    </location>
</feature>
<feature type="compositionally biased region" description="Basic and acidic residues" evidence="1">
    <location>
        <begin position="262"/>
        <end position="284"/>
    </location>
</feature>